<evidence type="ECO:0000313" key="8">
    <source>
        <dbReference type="EMBL" id="MBD1380710.1"/>
    </source>
</evidence>
<dbReference type="Gene3D" id="1.10.10.10">
    <property type="entry name" value="Winged helix-like DNA-binding domain superfamily/Winged helix DNA-binding domain"/>
    <property type="match status" value="1"/>
</dbReference>
<evidence type="ECO:0000256" key="5">
    <source>
        <dbReference type="ARBA" id="ARBA00023163"/>
    </source>
</evidence>
<dbReference type="Proteomes" id="UP000626844">
    <property type="component" value="Unassembled WGS sequence"/>
</dbReference>
<dbReference type="NCBIfam" id="NF010349">
    <property type="entry name" value="PRK13777.1"/>
    <property type="match status" value="1"/>
</dbReference>
<dbReference type="InterPro" id="IPR039422">
    <property type="entry name" value="MarR/SlyA-like"/>
</dbReference>
<dbReference type="SMART" id="SM00347">
    <property type="entry name" value="HTH_MARR"/>
    <property type="match status" value="1"/>
</dbReference>
<keyword evidence="5 6" id="KW-0804">Transcription</keyword>
<dbReference type="InterPro" id="IPR023187">
    <property type="entry name" value="Tscrpt_reg_MarR-type_CS"/>
</dbReference>
<keyword evidence="9" id="KW-1185">Reference proteome</keyword>
<sequence length="193" mass="22871">MKRIEKEYTIKEALLFSQRVAQLSKALWKSIEKDWQEWIKPYDLNINEHHILWIAYHLKGASISEIAKFGVMHVSTAFNFSKKLEERGYLEFSKKQNDKRNTYIQLTSEGEDILLRLLEDYEPSRNAVFKGAQPLQDLYGKFPEIIELMCIIRNIYGDDFMEIFERSFQNIEEEFVIEEGKLKKVQPPSLVED</sequence>
<dbReference type="PANTHER" id="PTHR33164">
    <property type="entry name" value="TRANSCRIPTIONAL REGULATOR, MARR FAMILY"/>
    <property type="match status" value="1"/>
</dbReference>
<comment type="function">
    <text evidence="6">Negative regulator of protease production and sporulation.</text>
</comment>
<dbReference type="EMBL" id="JACXAI010000011">
    <property type="protein sequence ID" value="MBD1380710.1"/>
    <property type="molecule type" value="Genomic_DNA"/>
</dbReference>
<evidence type="ECO:0000259" key="7">
    <source>
        <dbReference type="PROSITE" id="PS50995"/>
    </source>
</evidence>
<dbReference type="GO" id="GO:0006950">
    <property type="term" value="P:response to stress"/>
    <property type="evidence" value="ECO:0007669"/>
    <property type="project" value="TreeGrafter"/>
</dbReference>
<keyword evidence="4 6" id="KW-0238">DNA-binding</keyword>
<feature type="domain" description="HTH marR-type" evidence="7">
    <location>
        <begin position="13"/>
        <end position="157"/>
    </location>
</feature>
<comment type="subunit">
    <text evidence="6">Homodimer.</text>
</comment>
<dbReference type="InterPro" id="IPR023488">
    <property type="entry name" value="HTH_tscrpt_reg_Hpr"/>
</dbReference>
<reference evidence="8" key="1">
    <citation type="submission" date="2020-09" db="EMBL/GenBank/DDBJ databases">
        <title>A novel bacterium of genus Bacillus, isolated from South China Sea.</title>
        <authorList>
            <person name="Huang H."/>
            <person name="Mo K."/>
            <person name="Hu Y."/>
        </authorList>
    </citation>
    <scope>NUCLEOTIDE SEQUENCE</scope>
    <source>
        <strain evidence="8">IB182487</strain>
    </source>
</reference>
<protein>
    <recommendedName>
        <fullName evidence="6">HTH-type transcriptional regulator Hpr</fullName>
    </recommendedName>
    <alternativeName>
        <fullName evidence="6">Protease production regulatory protein Hpr</fullName>
    </alternativeName>
</protein>
<name>A0A926NGL4_9BACI</name>
<dbReference type="RefSeq" id="WP_191158301.1">
    <property type="nucleotide sequence ID" value="NZ_JACXAI010000011.1"/>
</dbReference>
<keyword evidence="1 6" id="KW-0678">Repressor</keyword>
<comment type="caution">
    <text evidence="8">The sequence shown here is derived from an EMBL/GenBank/DDBJ whole genome shotgun (WGS) entry which is preliminary data.</text>
</comment>
<dbReference type="GO" id="GO:0030435">
    <property type="term" value="P:sporulation resulting in formation of a cellular spore"/>
    <property type="evidence" value="ECO:0007669"/>
    <property type="project" value="UniProtKB-UniRule"/>
</dbReference>
<gene>
    <name evidence="6" type="primary">hpr</name>
    <name evidence="8" type="ORF">IC621_10760</name>
</gene>
<dbReference type="InterPro" id="IPR036388">
    <property type="entry name" value="WH-like_DNA-bd_sf"/>
</dbReference>
<accession>A0A926NGL4</accession>
<dbReference type="SUPFAM" id="SSF46785">
    <property type="entry name" value="Winged helix' DNA-binding domain"/>
    <property type="match status" value="1"/>
</dbReference>
<dbReference type="PROSITE" id="PS50995">
    <property type="entry name" value="HTH_MARR_2"/>
    <property type="match status" value="1"/>
</dbReference>
<evidence type="ECO:0000256" key="4">
    <source>
        <dbReference type="ARBA" id="ARBA00023125"/>
    </source>
</evidence>
<dbReference type="HAMAP" id="MF_01911">
    <property type="entry name" value="HTH_type_Hpr"/>
    <property type="match status" value="1"/>
</dbReference>
<organism evidence="8 9">
    <name type="scientific">Metabacillus arenae</name>
    <dbReference type="NCBI Taxonomy" id="2771434"/>
    <lineage>
        <taxon>Bacteria</taxon>
        <taxon>Bacillati</taxon>
        <taxon>Bacillota</taxon>
        <taxon>Bacilli</taxon>
        <taxon>Bacillales</taxon>
        <taxon>Bacillaceae</taxon>
        <taxon>Metabacillus</taxon>
    </lineage>
</organism>
<dbReference type="AlphaFoldDB" id="A0A926NGL4"/>
<evidence type="ECO:0000256" key="3">
    <source>
        <dbReference type="ARBA" id="ARBA00023015"/>
    </source>
</evidence>
<evidence type="ECO:0000256" key="2">
    <source>
        <dbReference type="ARBA" id="ARBA00022969"/>
    </source>
</evidence>
<dbReference type="InterPro" id="IPR000835">
    <property type="entry name" value="HTH_MarR-typ"/>
</dbReference>
<dbReference type="GO" id="GO:0003677">
    <property type="term" value="F:DNA binding"/>
    <property type="evidence" value="ECO:0007669"/>
    <property type="project" value="UniProtKB-UniRule"/>
</dbReference>
<evidence type="ECO:0000256" key="1">
    <source>
        <dbReference type="ARBA" id="ARBA00022491"/>
    </source>
</evidence>
<proteinExistence type="inferred from homology"/>
<dbReference type="PANTHER" id="PTHR33164:SF58">
    <property type="entry name" value="DNA-BINDING TRANSCRIPTIONAL REPRESSOR SCOC"/>
    <property type="match status" value="1"/>
</dbReference>
<keyword evidence="3 6" id="KW-0805">Transcription regulation</keyword>
<dbReference type="GO" id="GO:0003700">
    <property type="term" value="F:DNA-binding transcription factor activity"/>
    <property type="evidence" value="ECO:0007669"/>
    <property type="project" value="UniProtKB-UniRule"/>
</dbReference>
<dbReference type="GO" id="GO:0045892">
    <property type="term" value="P:negative regulation of DNA-templated transcription"/>
    <property type="evidence" value="ECO:0007669"/>
    <property type="project" value="UniProtKB-UniRule"/>
</dbReference>
<dbReference type="PROSITE" id="PS01117">
    <property type="entry name" value="HTH_MARR_1"/>
    <property type="match status" value="1"/>
</dbReference>
<keyword evidence="2 6" id="KW-0749">Sporulation</keyword>
<dbReference type="Pfam" id="PF01047">
    <property type="entry name" value="MarR"/>
    <property type="match status" value="1"/>
</dbReference>
<dbReference type="InterPro" id="IPR036390">
    <property type="entry name" value="WH_DNA-bd_sf"/>
</dbReference>
<evidence type="ECO:0000313" key="9">
    <source>
        <dbReference type="Proteomes" id="UP000626844"/>
    </source>
</evidence>
<evidence type="ECO:0000256" key="6">
    <source>
        <dbReference type="HAMAP-Rule" id="MF_01911"/>
    </source>
</evidence>
<dbReference type="FunFam" id="1.10.10.10:FF:000194">
    <property type="entry name" value="HTH-type transcriptional regulator Hpr"/>
    <property type="match status" value="1"/>
</dbReference>